<comment type="caution">
    <text evidence="3">The sequence shown here is derived from an EMBL/GenBank/DDBJ whole genome shotgun (WGS) entry which is preliminary data.</text>
</comment>
<dbReference type="EMBL" id="JARBHA010000014">
    <property type="protein sequence ID" value="KAJ9681653.1"/>
    <property type="molecule type" value="Genomic_DNA"/>
</dbReference>
<feature type="coiled-coil region" evidence="1">
    <location>
        <begin position="34"/>
        <end position="103"/>
    </location>
</feature>
<evidence type="ECO:0000256" key="1">
    <source>
        <dbReference type="SAM" id="Coils"/>
    </source>
</evidence>
<gene>
    <name evidence="3" type="ORF">PVL29_017849</name>
</gene>
<reference evidence="3 4" key="1">
    <citation type="journal article" date="2023" name="BMC Biotechnol.">
        <title>Vitis rotundifolia cv Carlos genome sequencing.</title>
        <authorList>
            <person name="Huff M."/>
            <person name="Hulse-Kemp A."/>
            <person name="Scheffler B."/>
            <person name="Youngblood R."/>
            <person name="Simpson S."/>
            <person name="Babiker E."/>
            <person name="Staton M."/>
        </authorList>
    </citation>
    <scope>NUCLEOTIDE SEQUENCE [LARGE SCALE GENOMIC DNA]</scope>
    <source>
        <tissue evidence="3">Leaf</tissue>
    </source>
</reference>
<dbReference type="InterPro" id="IPR049932">
    <property type="entry name" value="NEAP1-4"/>
</dbReference>
<dbReference type="AlphaFoldDB" id="A0AA39DE69"/>
<keyword evidence="1" id="KW-0175">Coiled coil</keyword>
<evidence type="ECO:0000313" key="3">
    <source>
        <dbReference type="EMBL" id="KAJ9681653.1"/>
    </source>
</evidence>
<dbReference type="PANTHER" id="PTHR48145">
    <property type="entry name" value="NUCLEAR ENVELOPE-ASSOCIATED PROTEIN 1"/>
    <property type="match status" value="1"/>
</dbReference>
<evidence type="ECO:0000256" key="2">
    <source>
        <dbReference type="SAM" id="MobiDB-lite"/>
    </source>
</evidence>
<evidence type="ECO:0000313" key="4">
    <source>
        <dbReference type="Proteomes" id="UP001168098"/>
    </source>
</evidence>
<organism evidence="3 4">
    <name type="scientific">Vitis rotundifolia</name>
    <name type="common">Muscadine grape</name>
    <dbReference type="NCBI Taxonomy" id="103349"/>
    <lineage>
        <taxon>Eukaryota</taxon>
        <taxon>Viridiplantae</taxon>
        <taxon>Streptophyta</taxon>
        <taxon>Embryophyta</taxon>
        <taxon>Tracheophyta</taxon>
        <taxon>Spermatophyta</taxon>
        <taxon>Magnoliopsida</taxon>
        <taxon>eudicotyledons</taxon>
        <taxon>Gunneridae</taxon>
        <taxon>Pentapetalae</taxon>
        <taxon>rosids</taxon>
        <taxon>Vitales</taxon>
        <taxon>Vitaceae</taxon>
        <taxon>Viteae</taxon>
        <taxon>Vitis</taxon>
    </lineage>
</organism>
<keyword evidence="4" id="KW-1185">Reference proteome</keyword>
<sequence>MSVSEKSSAASSSSSSSSALTSLSSSVRDIDPLLKDLNEKKQSFRKNVVSLAAELKEVRGRLASQEQSFAKETLNRKASETKAKSMEEEISRLQKSLEERNGQLQASAMTTEKYLQELDGLRSQLSFTQATADASAASAQSAQLQCLALIKELDEKNISLKEHGDRVNRLGEQLDHLQKDLQAREYSQKQLKDEVLRIEHDIMQAVAKAGANKDCELRKILDEVSPKNFEKINKLLIAKDDEIVKLKDEIRIMSAHWKLKTKEMESQLEKHRRADQELKKRVLKLEFCLQEARAQTRKLQRMGERRDKALKELRDQLVTKQQGEAAGIEKQNFWESSGFKIVVSMSMLILVVFSKR</sequence>
<dbReference type="PANTHER" id="PTHR48145:SF5">
    <property type="entry name" value="NUCLEAR ENVELOPE-ASSOCIATED PROTEIN 2"/>
    <property type="match status" value="1"/>
</dbReference>
<protein>
    <submittedName>
        <fullName evidence="3">Uncharacterized protein</fullName>
    </submittedName>
</protein>
<name>A0AA39DE69_VITRO</name>
<proteinExistence type="predicted"/>
<feature type="region of interest" description="Disordered" evidence="2">
    <location>
        <begin position="1"/>
        <end position="25"/>
    </location>
</feature>
<dbReference type="Proteomes" id="UP001168098">
    <property type="component" value="Unassembled WGS sequence"/>
</dbReference>
<accession>A0AA39DE69</accession>
<feature type="compositionally biased region" description="Low complexity" evidence="2">
    <location>
        <begin position="7"/>
        <end position="25"/>
    </location>
</feature>